<keyword evidence="2" id="KW-1185">Reference proteome</keyword>
<name>A0AAW1H361_POPJA</name>
<evidence type="ECO:0000313" key="2">
    <source>
        <dbReference type="Proteomes" id="UP001458880"/>
    </source>
</evidence>
<comment type="caution">
    <text evidence="1">The sequence shown here is derived from an EMBL/GenBank/DDBJ whole genome shotgun (WGS) entry which is preliminary data.</text>
</comment>
<gene>
    <name evidence="1" type="ORF">QE152_g41154</name>
</gene>
<protein>
    <submittedName>
        <fullName evidence="1">Uncharacterized protein</fullName>
    </submittedName>
</protein>
<organism evidence="1 2">
    <name type="scientific">Popillia japonica</name>
    <name type="common">Japanese beetle</name>
    <dbReference type="NCBI Taxonomy" id="7064"/>
    <lineage>
        <taxon>Eukaryota</taxon>
        <taxon>Metazoa</taxon>
        <taxon>Ecdysozoa</taxon>
        <taxon>Arthropoda</taxon>
        <taxon>Hexapoda</taxon>
        <taxon>Insecta</taxon>
        <taxon>Pterygota</taxon>
        <taxon>Neoptera</taxon>
        <taxon>Endopterygota</taxon>
        <taxon>Coleoptera</taxon>
        <taxon>Polyphaga</taxon>
        <taxon>Scarabaeiformia</taxon>
        <taxon>Scarabaeidae</taxon>
        <taxon>Rutelinae</taxon>
        <taxon>Popillia</taxon>
    </lineage>
</organism>
<proteinExistence type="predicted"/>
<feature type="non-terminal residue" evidence="1">
    <location>
        <position position="1"/>
    </location>
</feature>
<evidence type="ECO:0000313" key="1">
    <source>
        <dbReference type="EMBL" id="KAK9670868.1"/>
    </source>
</evidence>
<sequence length="109" mass="12509">GVADCTQIKALVPIMKEINTRYTFNSSNVSAIQKLDGYSPTIFFDFGDYVNHLNIDDETLQKLDGYSPTIFFDFGDYVNHLNIDDETLLQDFSDQLKLVVPHKEHTPQY</sequence>
<dbReference type="EMBL" id="JASPKY010002101">
    <property type="protein sequence ID" value="KAK9670868.1"/>
    <property type="molecule type" value="Genomic_DNA"/>
</dbReference>
<dbReference type="Proteomes" id="UP001458880">
    <property type="component" value="Unassembled WGS sequence"/>
</dbReference>
<accession>A0AAW1H361</accession>
<reference evidence="1 2" key="1">
    <citation type="journal article" date="2024" name="BMC Genomics">
        <title>De novo assembly and annotation of Popillia japonica's genome with initial clues to its potential as an invasive pest.</title>
        <authorList>
            <person name="Cucini C."/>
            <person name="Boschi S."/>
            <person name="Funari R."/>
            <person name="Cardaioli E."/>
            <person name="Iannotti N."/>
            <person name="Marturano G."/>
            <person name="Paoli F."/>
            <person name="Bruttini M."/>
            <person name="Carapelli A."/>
            <person name="Frati F."/>
            <person name="Nardi F."/>
        </authorList>
    </citation>
    <scope>NUCLEOTIDE SEQUENCE [LARGE SCALE GENOMIC DNA]</scope>
    <source>
        <strain evidence="1">DMR45628</strain>
    </source>
</reference>
<dbReference type="AlphaFoldDB" id="A0AAW1H361"/>